<dbReference type="EMBL" id="CP090145">
    <property type="protein sequence ID" value="UOX35490.1"/>
    <property type="molecule type" value="Genomic_DNA"/>
</dbReference>
<sequence>MAIHKKAKNIEIIVKSDYNLTVGGKLEKITSKFNVEATIGNLNLISNKKIVSDGNKG</sequence>
<proteinExistence type="predicted"/>
<name>A0ABY4HRJ5_9FLAO</name>
<dbReference type="RefSeq" id="WP_161794137.1">
    <property type="nucleotide sequence ID" value="NZ_CP090145.1"/>
</dbReference>
<evidence type="ECO:0000313" key="2">
    <source>
        <dbReference type="Proteomes" id="UP000830454"/>
    </source>
</evidence>
<organism evidence="1 2">
    <name type="scientific">Flavobacterium sediminilitoris</name>
    <dbReference type="NCBI Taxonomy" id="2024526"/>
    <lineage>
        <taxon>Bacteria</taxon>
        <taxon>Pseudomonadati</taxon>
        <taxon>Bacteroidota</taxon>
        <taxon>Flavobacteriia</taxon>
        <taxon>Flavobacteriales</taxon>
        <taxon>Flavobacteriaceae</taxon>
        <taxon>Flavobacterium</taxon>
    </lineage>
</organism>
<evidence type="ECO:0000313" key="1">
    <source>
        <dbReference type="EMBL" id="UOX35490.1"/>
    </source>
</evidence>
<accession>A0ABY4HRJ5</accession>
<reference evidence="1" key="1">
    <citation type="submission" date="2021-12" db="EMBL/GenBank/DDBJ databases">
        <authorList>
            <person name="Cha I.-T."/>
            <person name="Lee K.-E."/>
            <person name="Park S.-J."/>
        </authorList>
    </citation>
    <scope>NUCLEOTIDE SEQUENCE</scope>
    <source>
        <strain evidence="1">YSM-43</strain>
    </source>
</reference>
<reference evidence="1" key="2">
    <citation type="submission" date="2022-04" db="EMBL/GenBank/DDBJ databases">
        <title>Complete Genome Sequence of Flavobacterium sediminilitoris YSM-43, Isolated from a Tidal Sediment.</title>
        <authorList>
            <person name="Lee P.A."/>
        </authorList>
    </citation>
    <scope>NUCLEOTIDE SEQUENCE</scope>
    <source>
        <strain evidence="1">YSM-43</strain>
    </source>
</reference>
<dbReference type="Proteomes" id="UP000830454">
    <property type="component" value="Chromosome"/>
</dbReference>
<keyword evidence="2" id="KW-1185">Reference proteome</keyword>
<protein>
    <submittedName>
        <fullName evidence="1">Uncharacterized protein</fullName>
    </submittedName>
</protein>
<gene>
    <name evidence="1" type="ORF">LXD69_08195</name>
</gene>